<reference evidence="1 2" key="1">
    <citation type="submission" date="2016-01" db="EMBL/GenBank/DDBJ databases">
        <title>Genome sequence of the yeast Holleya sinecauda.</title>
        <authorList>
            <person name="Dietrich F.S."/>
        </authorList>
    </citation>
    <scope>NUCLEOTIDE SEQUENCE [LARGE SCALE GENOMIC DNA]</scope>
    <source>
        <strain evidence="1 2">ATCC 58844</strain>
    </source>
</reference>
<keyword evidence="2" id="KW-1185">Reference proteome</keyword>
<dbReference type="AlphaFoldDB" id="A0A109UZH6"/>
<proteinExistence type="predicted"/>
<gene>
    <name evidence="1" type="ORF">AW171_hschr42725</name>
</gene>
<dbReference type="GeneID" id="28724072"/>
<protein>
    <submittedName>
        <fullName evidence="1">HDR066Wp</fullName>
    </submittedName>
</protein>
<dbReference type="RefSeq" id="XP_017987804.1">
    <property type="nucleotide sequence ID" value="XM_018132315.1"/>
</dbReference>
<dbReference type="OrthoDB" id="4065597at2759"/>
<dbReference type="EMBL" id="CP014244">
    <property type="protein sequence ID" value="AMD20808.1"/>
    <property type="molecule type" value="Genomic_DNA"/>
</dbReference>
<dbReference type="Pfam" id="PF17242">
    <property type="entry name" value="DUF5315"/>
    <property type="match status" value="1"/>
</dbReference>
<evidence type="ECO:0000313" key="1">
    <source>
        <dbReference type="EMBL" id="AMD20808.1"/>
    </source>
</evidence>
<name>A0A109UZH6_9SACH</name>
<evidence type="ECO:0000313" key="2">
    <source>
        <dbReference type="Proteomes" id="UP000243052"/>
    </source>
</evidence>
<accession>A0A109UZH6</accession>
<sequence>MSDISQYPVSIETASIIDQGSANVVRTLPRTTQGTEDATPKTNYKDKLWTEIDVLDDVKRMAQDNTLYKGLPDHFEAKLGELRKAHAVLLNAIKDSFVDDLKTQQEKIMFAMDKIQSISHN</sequence>
<dbReference type="Proteomes" id="UP000243052">
    <property type="component" value="Chromosome iv"/>
</dbReference>
<organism evidence="1 2">
    <name type="scientific">Eremothecium sinecaudum</name>
    <dbReference type="NCBI Taxonomy" id="45286"/>
    <lineage>
        <taxon>Eukaryota</taxon>
        <taxon>Fungi</taxon>
        <taxon>Dikarya</taxon>
        <taxon>Ascomycota</taxon>
        <taxon>Saccharomycotina</taxon>
        <taxon>Saccharomycetes</taxon>
        <taxon>Saccharomycetales</taxon>
        <taxon>Saccharomycetaceae</taxon>
        <taxon>Eremothecium</taxon>
    </lineage>
</organism>